<evidence type="ECO:0000256" key="2">
    <source>
        <dbReference type="ARBA" id="ARBA00022664"/>
    </source>
</evidence>
<dbReference type="InterPro" id="IPR011108">
    <property type="entry name" value="RMMBL"/>
</dbReference>
<dbReference type="PANTHER" id="PTHR11203:SF11">
    <property type="entry name" value="CLEAVAGE AND POLYADENYLATION SPECIFICITY FACTOR SUBUNIT 3"/>
    <property type="match status" value="1"/>
</dbReference>
<dbReference type="Pfam" id="PF10996">
    <property type="entry name" value="Beta-Casp"/>
    <property type="match status" value="1"/>
</dbReference>
<keyword evidence="2" id="KW-0507">mRNA processing</keyword>
<dbReference type="GO" id="GO:0004534">
    <property type="term" value="F:5'-3' RNA exonuclease activity"/>
    <property type="evidence" value="ECO:0007669"/>
    <property type="project" value="TreeGrafter"/>
</dbReference>
<dbReference type="EMBL" id="BEYU01000034">
    <property type="protein sequence ID" value="GBG27670.1"/>
    <property type="molecule type" value="Genomic_DNA"/>
</dbReference>
<dbReference type="SMART" id="SM00849">
    <property type="entry name" value="Lactamase_B"/>
    <property type="match status" value="1"/>
</dbReference>
<dbReference type="GO" id="GO:0004521">
    <property type="term" value="F:RNA endonuclease activity"/>
    <property type="evidence" value="ECO:0007669"/>
    <property type="project" value="TreeGrafter"/>
</dbReference>
<dbReference type="FunCoup" id="A0A2R5G9G7">
    <property type="interactions" value="445"/>
</dbReference>
<feature type="region of interest" description="Disordered" evidence="6">
    <location>
        <begin position="1"/>
        <end position="22"/>
    </location>
</feature>
<feature type="compositionally biased region" description="Low complexity" evidence="6">
    <location>
        <begin position="7"/>
        <end position="17"/>
    </location>
</feature>
<evidence type="ECO:0000259" key="8">
    <source>
        <dbReference type="SMART" id="SM01027"/>
    </source>
</evidence>
<reference evidence="10 11" key="1">
    <citation type="submission" date="2017-12" db="EMBL/GenBank/DDBJ databases">
        <title>Sequencing, de novo assembly and annotation of complete genome of a new Thraustochytrid species, strain FCC1311.</title>
        <authorList>
            <person name="Sedici K."/>
            <person name="Godart F."/>
            <person name="Aiese Cigliano R."/>
            <person name="Sanseverino W."/>
            <person name="Barakat M."/>
            <person name="Ortet P."/>
            <person name="Marechal E."/>
            <person name="Cagnac O."/>
            <person name="Amato A."/>
        </authorList>
    </citation>
    <scope>NUCLEOTIDE SEQUENCE [LARGE SCALE GENOMIC DNA]</scope>
</reference>
<dbReference type="Pfam" id="PF07521">
    <property type="entry name" value="RMMBL"/>
    <property type="match status" value="1"/>
</dbReference>
<dbReference type="Gene3D" id="3.60.15.10">
    <property type="entry name" value="Ribonuclease Z/Hydroxyacylglutathione hydrolase-like"/>
    <property type="match status" value="1"/>
</dbReference>
<keyword evidence="4" id="KW-0378">Hydrolase</keyword>
<sequence length="829" mass="91353">MKRKAEPAAAAATAAPGTEEEDLSIWEDSNNNLKFTPLGSGREVGRSCHVLEFKGKRILLDCGIHPGKEGDELLPFFDRTDLSKIDICLITHFHLDHAASLPYLTERTSFKGQVFMTSCTKAILRLVLKDYVRILAHDPNNPPLYTQEQLTRCLERCQTVGLHQSIEIEGIKITPYLAGHVLGAAMFMLEIAGVRILYTGDYSREDDRHLPGAEIPSGRPDVLIVEATFGVLVHESREEREKRFTDTVEMIVRRGGNCLIPMGALGAVQELLLILEDHWNKNPDLRGINIYHTSRIANEALKVYKAFINVMNAEMRSRQLSDPWNLQNIGSLGENEVIQAPAVVLASPGYLQSGTSRRLFELWCSDRRNGVILAGYSVEGTLAKELSKAGSIKEIESLNGTMLTVDCDIKTITFAAHSDYPGTKSFVDQLRPKNIILVHGEQEQMRKLNADLSRDPTLRELGTNIYRPHNGEPVNLKFQEQRIVKAYGGELVQRRMRTPGTRVAAYLVRQDLTDRFISTEDLRMYTQLKTARVQQRLHIPFHRTFADLREAVGRVFQCEDVDTDDVKRAGSSILVNGHVEVFLQKSLVRLTWDASPSNDMVADALMAILLQAESGMAAVRIGTCCSAHGHEAHSHELDQEAKDEVPGSTEVGLSTVDPSRARATSIADVLKNSETALLLLNLLEERFGTESIRREADHLIITDGRQEARVDLDTKGHVFKFAMLGSLPPAAADDANIKAHDVSSVPHAERTTNMDAATSHDTGGDASKPEDVDPATATATAPAPAPAPVLALPSQVDAAGQTEKEPASDFEIALRETIALAAQTVHPVL</sequence>
<dbReference type="SMART" id="SM01027">
    <property type="entry name" value="Beta-Casp"/>
    <property type="match status" value="1"/>
</dbReference>
<evidence type="ECO:0000256" key="5">
    <source>
        <dbReference type="ARBA" id="ARBA00023242"/>
    </source>
</evidence>
<dbReference type="SUPFAM" id="SSF56281">
    <property type="entry name" value="Metallo-hydrolase/oxidoreductase"/>
    <property type="match status" value="1"/>
</dbReference>
<protein>
    <submittedName>
        <fullName evidence="10">Cleavage and polyadenylation specificity factor subunit 3</fullName>
    </submittedName>
</protein>
<dbReference type="PANTHER" id="PTHR11203">
    <property type="entry name" value="CLEAVAGE AND POLYADENYLATION SPECIFICITY FACTOR FAMILY MEMBER"/>
    <property type="match status" value="1"/>
</dbReference>
<dbReference type="InterPro" id="IPR001279">
    <property type="entry name" value="Metallo-B-lactamas"/>
</dbReference>
<dbReference type="CDD" id="cd16292">
    <property type="entry name" value="CPSF3-like_MBL-fold"/>
    <property type="match status" value="1"/>
</dbReference>
<dbReference type="InterPro" id="IPR050698">
    <property type="entry name" value="MBL"/>
</dbReference>
<dbReference type="Proteomes" id="UP000241890">
    <property type="component" value="Unassembled WGS sequence"/>
</dbReference>
<evidence type="ECO:0000256" key="6">
    <source>
        <dbReference type="SAM" id="MobiDB-lite"/>
    </source>
</evidence>
<feature type="compositionally biased region" description="Basic and acidic residues" evidence="6">
    <location>
        <begin position="632"/>
        <end position="645"/>
    </location>
</feature>
<feature type="region of interest" description="Disordered" evidence="6">
    <location>
        <begin position="742"/>
        <end position="788"/>
    </location>
</feature>
<dbReference type="AlphaFoldDB" id="A0A2R5G9G7"/>
<dbReference type="OrthoDB" id="10249535at2759"/>
<feature type="domain" description="Beta-Casp" evidence="8">
    <location>
        <begin position="268"/>
        <end position="386"/>
    </location>
</feature>
<accession>A0A2R5G9G7</accession>
<evidence type="ECO:0000259" key="7">
    <source>
        <dbReference type="SMART" id="SM00849"/>
    </source>
</evidence>
<comment type="caution">
    <text evidence="10">The sequence shown here is derived from an EMBL/GenBank/DDBJ whole genome shotgun (WGS) entry which is preliminary data.</text>
</comment>
<evidence type="ECO:0000256" key="1">
    <source>
        <dbReference type="ARBA" id="ARBA00004123"/>
    </source>
</evidence>
<dbReference type="SMART" id="SM01098">
    <property type="entry name" value="CPSF73-100_C"/>
    <property type="match status" value="1"/>
</dbReference>
<proteinExistence type="predicted"/>
<keyword evidence="5" id="KW-0539">Nucleus</keyword>
<dbReference type="GO" id="GO:0003723">
    <property type="term" value="F:RNA binding"/>
    <property type="evidence" value="ECO:0007669"/>
    <property type="project" value="TreeGrafter"/>
</dbReference>
<dbReference type="InterPro" id="IPR021718">
    <property type="entry name" value="CPSF73-100_C"/>
</dbReference>
<keyword evidence="11" id="KW-1185">Reference proteome</keyword>
<comment type="subcellular location">
    <subcellularLocation>
        <location evidence="1">Nucleus</location>
    </subcellularLocation>
</comment>
<feature type="region of interest" description="Disordered" evidence="6">
    <location>
        <begin position="632"/>
        <end position="653"/>
    </location>
</feature>
<dbReference type="Pfam" id="PF11718">
    <property type="entry name" value="CPSF73-100_C"/>
    <property type="match status" value="1"/>
</dbReference>
<evidence type="ECO:0000259" key="9">
    <source>
        <dbReference type="SMART" id="SM01098"/>
    </source>
</evidence>
<feature type="domain" description="Pre-mRNA 3'-end-processing endonuclease polyadenylation factor C-term" evidence="9">
    <location>
        <begin position="499"/>
        <end position="694"/>
    </location>
</feature>
<dbReference type="GO" id="GO:0006398">
    <property type="term" value="P:mRNA 3'-end processing by stem-loop binding and cleavage"/>
    <property type="evidence" value="ECO:0007669"/>
    <property type="project" value="TreeGrafter"/>
</dbReference>
<feature type="domain" description="Metallo-beta-lactamase" evidence="7">
    <location>
        <begin position="45"/>
        <end position="256"/>
    </location>
</feature>
<feature type="compositionally biased region" description="Basic and acidic residues" evidence="6">
    <location>
        <begin position="742"/>
        <end position="752"/>
    </location>
</feature>
<dbReference type="InParanoid" id="A0A2R5G9G7"/>
<gene>
    <name evidence="10" type="ORF">FCC1311_038932</name>
</gene>
<name>A0A2R5G9G7_9STRA</name>
<evidence type="ECO:0000313" key="10">
    <source>
        <dbReference type="EMBL" id="GBG27670.1"/>
    </source>
</evidence>
<evidence type="ECO:0000256" key="4">
    <source>
        <dbReference type="ARBA" id="ARBA00022801"/>
    </source>
</evidence>
<dbReference type="Gene3D" id="3.40.50.10890">
    <property type="match status" value="1"/>
</dbReference>
<evidence type="ECO:0000313" key="11">
    <source>
        <dbReference type="Proteomes" id="UP000241890"/>
    </source>
</evidence>
<dbReference type="GO" id="GO:0005847">
    <property type="term" value="C:mRNA cleavage and polyadenylation specificity factor complex"/>
    <property type="evidence" value="ECO:0007669"/>
    <property type="project" value="TreeGrafter"/>
</dbReference>
<dbReference type="Pfam" id="PF16661">
    <property type="entry name" value="Lactamase_B_6"/>
    <property type="match status" value="1"/>
</dbReference>
<evidence type="ECO:0000256" key="3">
    <source>
        <dbReference type="ARBA" id="ARBA00022722"/>
    </source>
</evidence>
<dbReference type="InterPro" id="IPR022712">
    <property type="entry name" value="Beta_Casp"/>
</dbReference>
<dbReference type="InterPro" id="IPR036866">
    <property type="entry name" value="RibonucZ/Hydroxyglut_hydro"/>
</dbReference>
<organism evidence="10 11">
    <name type="scientific">Hondaea fermentalgiana</name>
    <dbReference type="NCBI Taxonomy" id="2315210"/>
    <lineage>
        <taxon>Eukaryota</taxon>
        <taxon>Sar</taxon>
        <taxon>Stramenopiles</taxon>
        <taxon>Bigyra</taxon>
        <taxon>Labyrinthulomycetes</taxon>
        <taxon>Thraustochytrida</taxon>
        <taxon>Thraustochytriidae</taxon>
        <taxon>Hondaea</taxon>
    </lineage>
</organism>
<keyword evidence="3" id="KW-0540">Nuclease</keyword>